<evidence type="ECO:0000313" key="4">
    <source>
        <dbReference type="Proteomes" id="UP000335636"/>
    </source>
</evidence>
<sequence>MAEENTGAQEQAVVGSAAAEMGCSLRAARLATHFPWQSREGRRKHQGLTSPTGPPGQLQPTGISRHGREPCPDTRQPRPLLPQRGPAPLRSEHARDVGCEGFALSGGLGGGLPPESAVVVRVTFSPVETLRTRSRKQSAARVWTVDCAGLEEERDIWRTAGGWPRREDAVQKGKPGFLLQLVSWAMCSNGELRAFSGKCRSTGRPRAQVPAWLADAPSAAKTPFTQSSFIHSCTPGFKAQELSKTQPGTFRRLVERDGGVTMHLS</sequence>
<proteinExistence type="predicted"/>
<evidence type="ECO:0000313" key="3">
    <source>
        <dbReference type="EMBL" id="VTJ75494.1"/>
    </source>
</evidence>
<dbReference type="Proteomes" id="UP000335636">
    <property type="component" value="Unassembled WGS sequence"/>
</dbReference>
<reference evidence="3 4" key="1">
    <citation type="submission" date="2019-04" db="EMBL/GenBank/DDBJ databases">
        <authorList>
            <person name="Alioto T."/>
            <person name="Alioto T."/>
        </authorList>
    </citation>
    <scope>NUCLEOTIDE SEQUENCE [LARGE SCALE GENOMIC DNA]</scope>
</reference>
<protein>
    <submittedName>
        <fullName evidence="3">Uncharacterized protein</fullName>
    </submittedName>
</protein>
<feature type="compositionally biased region" description="Basic and acidic residues" evidence="1">
    <location>
        <begin position="66"/>
        <end position="76"/>
    </location>
</feature>
<dbReference type="EMBL" id="WJEC01008611">
    <property type="protein sequence ID" value="KAF7461435.1"/>
    <property type="molecule type" value="Genomic_DNA"/>
</dbReference>
<gene>
    <name evidence="2" type="ORF">GHT09_015007</name>
    <name evidence="3" type="ORF">MONAX_5E045379</name>
</gene>
<dbReference type="AlphaFoldDB" id="A0A5E4C0W0"/>
<name>A0A5E4C0W0_MARMO</name>
<evidence type="ECO:0000256" key="1">
    <source>
        <dbReference type="SAM" id="MobiDB-lite"/>
    </source>
</evidence>
<feature type="region of interest" description="Disordered" evidence="1">
    <location>
        <begin position="34"/>
        <end position="92"/>
    </location>
</feature>
<dbReference type="Proteomes" id="UP000662637">
    <property type="component" value="Unassembled WGS sequence"/>
</dbReference>
<evidence type="ECO:0000313" key="2">
    <source>
        <dbReference type="EMBL" id="KAF7461435.1"/>
    </source>
</evidence>
<reference evidence="2" key="2">
    <citation type="submission" date="2020-08" db="EMBL/GenBank/DDBJ databases">
        <authorList>
            <person name="Shumante A."/>
            <person name="Zimin A.V."/>
            <person name="Puiu D."/>
            <person name="Salzberg S.L."/>
        </authorList>
    </citation>
    <scope>NUCLEOTIDE SEQUENCE</scope>
    <source>
        <strain evidence="2">WC2-LM</strain>
        <tissue evidence="2">Liver</tissue>
    </source>
</reference>
<organism evidence="3 4">
    <name type="scientific">Marmota monax</name>
    <name type="common">Woodchuck</name>
    <dbReference type="NCBI Taxonomy" id="9995"/>
    <lineage>
        <taxon>Eukaryota</taxon>
        <taxon>Metazoa</taxon>
        <taxon>Chordata</taxon>
        <taxon>Craniata</taxon>
        <taxon>Vertebrata</taxon>
        <taxon>Euteleostomi</taxon>
        <taxon>Mammalia</taxon>
        <taxon>Eutheria</taxon>
        <taxon>Euarchontoglires</taxon>
        <taxon>Glires</taxon>
        <taxon>Rodentia</taxon>
        <taxon>Sciuromorpha</taxon>
        <taxon>Sciuridae</taxon>
        <taxon>Xerinae</taxon>
        <taxon>Marmotini</taxon>
        <taxon>Marmota</taxon>
    </lineage>
</organism>
<keyword evidence="4" id="KW-1185">Reference proteome</keyword>
<accession>A0A5E4C0W0</accession>
<dbReference type="EMBL" id="CABDUW010000806">
    <property type="protein sequence ID" value="VTJ75494.1"/>
    <property type="molecule type" value="Genomic_DNA"/>
</dbReference>
<feature type="compositionally biased region" description="Low complexity" evidence="1">
    <location>
        <begin position="77"/>
        <end position="89"/>
    </location>
</feature>